<dbReference type="InterPro" id="IPR009492">
    <property type="entry name" value="TniQ"/>
</dbReference>
<protein>
    <recommendedName>
        <fullName evidence="1">TniQ domain-containing protein</fullName>
    </recommendedName>
</protein>
<accession>A0A0D1CL85</accession>
<dbReference type="Pfam" id="PF06527">
    <property type="entry name" value="TniQ"/>
    <property type="match status" value="1"/>
</dbReference>
<evidence type="ECO:0000259" key="1">
    <source>
        <dbReference type="Pfam" id="PF06527"/>
    </source>
</evidence>
<reference evidence="2 3" key="1">
    <citation type="submission" date="2015-02" db="EMBL/GenBank/DDBJ databases">
        <title>Genome Sequence of Jannaschia aquimarina DSM28248, a member of the Roseobacter clade.</title>
        <authorList>
            <person name="Voget S."/>
            <person name="Daniel R."/>
        </authorList>
    </citation>
    <scope>NUCLEOTIDE SEQUENCE [LARGE SCALE GENOMIC DNA]</scope>
    <source>
        <strain evidence="2 3">GSW-M26</strain>
    </source>
</reference>
<dbReference type="EMBL" id="JYFE01000048">
    <property type="protein sequence ID" value="KIT15567.1"/>
    <property type="molecule type" value="Genomic_DNA"/>
</dbReference>
<evidence type="ECO:0000313" key="2">
    <source>
        <dbReference type="EMBL" id="KIT15567.1"/>
    </source>
</evidence>
<dbReference type="PATRIC" id="fig|935700.4.peg.2753"/>
<comment type="caution">
    <text evidence="2">The sequence shown here is derived from an EMBL/GenBank/DDBJ whole genome shotgun (WGS) entry which is preliminary data.</text>
</comment>
<name>A0A0D1CL85_9RHOB</name>
<sequence length="619" mass="68453">MPPEEHPTPAARETLPSFLSRVAAYHLIDLPTFLEEMGLPVRGTLSGEDGSVERLAEVARISPADVDELLSWSGVAIGDVRMRFRDEIFVTRALRNPEVRGCPACLREDALRSEVGGVAAMVMRGHWQLRYVHVCIRHGVDLAPLWRERQPTRRFDQLPHLREIEADLTAGVLDGLDRTPTDFDLWLDDRLAHPMVGPALGQPSLYAAAELCQLLGEELNVDGEAGDDETGRLHAALERGFRVLRDGDAGLNAALHKLLRRRADPQDGAKKTFGRLYTRLDGDLADDEAFDPMRDRLRSVILRHWPIAPGERVLGEVIQVRRCHSVRTAAAEVGLKTATLRPILVERGAIPADDTRPDAVLTFDAERWKPLLEEVLTLVGEKEMAKRLGISRDQFRSLADLGLFEPFVANPSIKRPWRRADANGFLASLLPADASTIERADGWIGLQKAAPKIAGGVRYILEAVRSGRLATARLAREEGYPSIMVREADVARILPEDWETDDGAMTVAAFQKRVGLSRAGSFARLVEDGHTPSTTLMNIATRSLRRCITAEDAAAFHERFVTAKTLAEERGVPTKVAAAEMKNRGFPSFQVEDVAYDGIWLRGDSADGLGRRTSGMKVR</sequence>
<dbReference type="OrthoDB" id="7595282at2"/>
<organism evidence="2 3">
    <name type="scientific">Jannaschia aquimarina</name>
    <dbReference type="NCBI Taxonomy" id="935700"/>
    <lineage>
        <taxon>Bacteria</taxon>
        <taxon>Pseudomonadati</taxon>
        <taxon>Pseudomonadota</taxon>
        <taxon>Alphaproteobacteria</taxon>
        <taxon>Rhodobacterales</taxon>
        <taxon>Roseobacteraceae</taxon>
        <taxon>Jannaschia</taxon>
    </lineage>
</organism>
<dbReference type="STRING" id="935700.jaqu_26640"/>
<gene>
    <name evidence="2" type="ORF">jaqu_26640</name>
</gene>
<evidence type="ECO:0000313" key="3">
    <source>
        <dbReference type="Proteomes" id="UP000032232"/>
    </source>
</evidence>
<dbReference type="Proteomes" id="UP000032232">
    <property type="component" value="Unassembled WGS sequence"/>
</dbReference>
<keyword evidence="3" id="KW-1185">Reference proteome</keyword>
<dbReference type="RefSeq" id="WP_043919460.1">
    <property type="nucleotide sequence ID" value="NZ_FZPF01000009.1"/>
</dbReference>
<feature type="domain" description="TniQ" evidence="1">
    <location>
        <begin position="6"/>
        <end position="142"/>
    </location>
</feature>
<proteinExistence type="predicted"/>
<dbReference type="AlphaFoldDB" id="A0A0D1CL85"/>